<dbReference type="Pfam" id="PF18759">
    <property type="entry name" value="Plavaka"/>
    <property type="match status" value="1"/>
</dbReference>
<feature type="non-terminal residue" evidence="1">
    <location>
        <position position="1"/>
    </location>
</feature>
<accession>A0A9P7JQE3</accession>
<dbReference type="GeneID" id="64692552"/>
<feature type="non-terminal residue" evidence="1">
    <location>
        <position position="229"/>
    </location>
</feature>
<reference evidence="1" key="1">
    <citation type="journal article" date="2020" name="New Phytol.">
        <title>Comparative genomics reveals dynamic genome evolution in host specialist ectomycorrhizal fungi.</title>
        <authorList>
            <person name="Lofgren L.A."/>
            <person name="Nguyen N.H."/>
            <person name="Vilgalys R."/>
            <person name="Ruytinx J."/>
            <person name="Liao H.L."/>
            <person name="Branco S."/>
            <person name="Kuo A."/>
            <person name="LaButti K."/>
            <person name="Lipzen A."/>
            <person name="Andreopoulos W."/>
            <person name="Pangilinan J."/>
            <person name="Riley R."/>
            <person name="Hundley H."/>
            <person name="Na H."/>
            <person name="Barry K."/>
            <person name="Grigoriev I.V."/>
            <person name="Stajich J.E."/>
            <person name="Kennedy P.G."/>
        </authorList>
    </citation>
    <scope>NUCLEOTIDE SEQUENCE</scope>
    <source>
        <strain evidence="1">FC423</strain>
    </source>
</reference>
<protein>
    <submittedName>
        <fullName evidence="1">Uncharacterized protein</fullName>
    </submittedName>
</protein>
<evidence type="ECO:0000313" key="1">
    <source>
        <dbReference type="EMBL" id="KAG2098694.1"/>
    </source>
</evidence>
<name>A0A9P7JQE3_9AGAM</name>
<keyword evidence="2" id="KW-1185">Reference proteome</keyword>
<dbReference type="Proteomes" id="UP000823399">
    <property type="component" value="Unassembled WGS sequence"/>
</dbReference>
<proteinExistence type="predicted"/>
<dbReference type="RefSeq" id="XP_041288942.1">
    <property type="nucleotide sequence ID" value="XM_041430293.1"/>
</dbReference>
<dbReference type="OrthoDB" id="3232986at2759"/>
<sequence length="229" mass="25604">VLEDCLMHECLSIILKPLIKAAEVGIMMSDPVGNVWHCLTPLAAYIIDTPEAAMLACVCGKTSPFTMASYLQFGDSFQHPPHTHSITLDQLASITVNPTDLEAYFDACTEYRLNGICTPFWMDWPLTDPSIFLMSEALHHWHKEFFDHDCQWCLVAIGTSELDFWFSILQPVTGYHHFTGGISKLKQVTGRGHCDIQCYIIGLISGAAPHHFVIAIHALINVRYLAQSP</sequence>
<evidence type="ECO:0000313" key="2">
    <source>
        <dbReference type="Proteomes" id="UP000823399"/>
    </source>
</evidence>
<dbReference type="AlphaFoldDB" id="A0A9P7JQE3"/>
<organism evidence="1 2">
    <name type="scientific">Suillus discolor</name>
    <dbReference type="NCBI Taxonomy" id="1912936"/>
    <lineage>
        <taxon>Eukaryota</taxon>
        <taxon>Fungi</taxon>
        <taxon>Dikarya</taxon>
        <taxon>Basidiomycota</taxon>
        <taxon>Agaricomycotina</taxon>
        <taxon>Agaricomycetes</taxon>
        <taxon>Agaricomycetidae</taxon>
        <taxon>Boletales</taxon>
        <taxon>Suillineae</taxon>
        <taxon>Suillaceae</taxon>
        <taxon>Suillus</taxon>
    </lineage>
</organism>
<dbReference type="InterPro" id="IPR041078">
    <property type="entry name" value="Plavaka"/>
</dbReference>
<gene>
    <name evidence="1" type="ORF">F5147DRAFT_543875</name>
</gene>
<dbReference type="EMBL" id="JABBWM010000060">
    <property type="protein sequence ID" value="KAG2098694.1"/>
    <property type="molecule type" value="Genomic_DNA"/>
</dbReference>
<comment type="caution">
    <text evidence="1">The sequence shown here is derived from an EMBL/GenBank/DDBJ whole genome shotgun (WGS) entry which is preliminary data.</text>
</comment>